<dbReference type="AlphaFoldDB" id="A0A5B7IUK4"/>
<name>A0A5B7IUK4_PORTR</name>
<evidence type="ECO:0000313" key="2">
    <source>
        <dbReference type="Proteomes" id="UP000324222"/>
    </source>
</evidence>
<dbReference type="EMBL" id="VSRR010065173">
    <property type="protein sequence ID" value="MPC84328.1"/>
    <property type="molecule type" value="Genomic_DNA"/>
</dbReference>
<protein>
    <submittedName>
        <fullName evidence="1">Uncharacterized protein</fullName>
    </submittedName>
</protein>
<dbReference type="Proteomes" id="UP000324222">
    <property type="component" value="Unassembled WGS sequence"/>
</dbReference>
<organism evidence="1 2">
    <name type="scientific">Portunus trituberculatus</name>
    <name type="common">Swimming crab</name>
    <name type="synonym">Neptunus trituberculatus</name>
    <dbReference type="NCBI Taxonomy" id="210409"/>
    <lineage>
        <taxon>Eukaryota</taxon>
        <taxon>Metazoa</taxon>
        <taxon>Ecdysozoa</taxon>
        <taxon>Arthropoda</taxon>
        <taxon>Crustacea</taxon>
        <taxon>Multicrustacea</taxon>
        <taxon>Malacostraca</taxon>
        <taxon>Eumalacostraca</taxon>
        <taxon>Eucarida</taxon>
        <taxon>Decapoda</taxon>
        <taxon>Pleocyemata</taxon>
        <taxon>Brachyura</taxon>
        <taxon>Eubrachyura</taxon>
        <taxon>Portunoidea</taxon>
        <taxon>Portunidae</taxon>
        <taxon>Portuninae</taxon>
        <taxon>Portunus</taxon>
    </lineage>
</organism>
<evidence type="ECO:0000313" key="1">
    <source>
        <dbReference type="EMBL" id="MPC84328.1"/>
    </source>
</evidence>
<comment type="caution">
    <text evidence="1">The sequence shown here is derived from an EMBL/GenBank/DDBJ whole genome shotgun (WGS) entry which is preliminary data.</text>
</comment>
<accession>A0A5B7IUK4</accession>
<reference evidence="1 2" key="1">
    <citation type="submission" date="2019-05" db="EMBL/GenBank/DDBJ databases">
        <title>Another draft genome of Portunus trituberculatus and its Hox gene families provides insights of decapod evolution.</title>
        <authorList>
            <person name="Jeong J.-H."/>
            <person name="Song I."/>
            <person name="Kim S."/>
            <person name="Choi T."/>
            <person name="Kim D."/>
            <person name="Ryu S."/>
            <person name="Kim W."/>
        </authorList>
    </citation>
    <scope>NUCLEOTIDE SEQUENCE [LARGE SCALE GENOMIC DNA]</scope>
    <source>
        <tissue evidence="1">Muscle</tissue>
    </source>
</reference>
<sequence length="64" mass="6703">MEARDCPLPFVSHLHFSAPPPGGITDIGSSSLVPPFSLPLPSHVLRAAGESPRPPQPCPNSFST</sequence>
<keyword evidence="2" id="KW-1185">Reference proteome</keyword>
<proteinExistence type="predicted"/>
<gene>
    <name evidence="1" type="ORF">E2C01_079065</name>
</gene>